<gene>
    <name evidence="13" type="ORF">DCAF_LOCUS23507</name>
</gene>
<dbReference type="Pfam" id="PF00954">
    <property type="entry name" value="S_locus_glycop"/>
    <property type="match status" value="1"/>
</dbReference>
<dbReference type="PROSITE" id="PS50026">
    <property type="entry name" value="EGF_3"/>
    <property type="match status" value="1"/>
</dbReference>
<dbReference type="EC" id="2.7.11.1" evidence="2"/>
<dbReference type="Proteomes" id="UP001314170">
    <property type="component" value="Unassembled WGS sequence"/>
</dbReference>
<evidence type="ECO:0000313" key="14">
    <source>
        <dbReference type="Proteomes" id="UP001314170"/>
    </source>
</evidence>
<evidence type="ECO:0000256" key="7">
    <source>
        <dbReference type="ARBA" id="ARBA00048679"/>
    </source>
</evidence>
<protein>
    <recommendedName>
        <fullName evidence="2">non-specific serine/threonine protein kinase</fullName>
        <ecNumber evidence="2">2.7.11.1</ecNumber>
    </recommendedName>
</protein>
<dbReference type="Pfam" id="PF01453">
    <property type="entry name" value="B_lectin"/>
    <property type="match status" value="1"/>
</dbReference>
<name>A0AAV1SKH5_9ROSI</name>
<feature type="chain" id="PRO_5043830515" description="non-specific serine/threonine protein kinase" evidence="9">
    <location>
        <begin position="23"/>
        <end position="444"/>
    </location>
</feature>
<dbReference type="CDD" id="cd00028">
    <property type="entry name" value="B_lectin"/>
    <property type="match status" value="1"/>
</dbReference>
<evidence type="ECO:0000256" key="8">
    <source>
        <dbReference type="PROSITE-ProRule" id="PRU00076"/>
    </source>
</evidence>
<dbReference type="PANTHER" id="PTHR32444:SF130">
    <property type="entry name" value="RECEPTOR-LIKE SERINE_THREONINE-PROTEIN KINASE"/>
    <property type="match status" value="1"/>
</dbReference>
<dbReference type="Gene3D" id="2.90.10.10">
    <property type="entry name" value="Bulb-type lectin domain"/>
    <property type="match status" value="1"/>
</dbReference>
<evidence type="ECO:0000256" key="4">
    <source>
        <dbReference type="ARBA" id="ARBA00023157"/>
    </source>
</evidence>
<evidence type="ECO:0000256" key="9">
    <source>
        <dbReference type="SAM" id="SignalP"/>
    </source>
</evidence>
<organism evidence="13 14">
    <name type="scientific">Dovyalis caffra</name>
    <dbReference type="NCBI Taxonomy" id="77055"/>
    <lineage>
        <taxon>Eukaryota</taxon>
        <taxon>Viridiplantae</taxon>
        <taxon>Streptophyta</taxon>
        <taxon>Embryophyta</taxon>
        <taxon>Tracheophyta</taxon>
        <taxon>Spermatophyta</taxon>
        <taxon>Magnoliopsida</taxon>
        <taxon>eudicotyledons</taxon>
        <taxon>Gunneridae</taxon>
        <taxon>Pentapetalae</taxon>
        <taxon>rosids</taxon>
        <taxon>fabids</taxon>
        <taxon>Malpighiales</taxon>
        <taxon>Salicaceae</taxon>
        <taxon>Flacourtieae</taxon>
        <taxon>Dovyalis</taxon>
    </lineage>
</organism>
<evidence type="ECO:0000259" key="10">
    <source>
        <dbReference type="PROSITE" id="PS50026"/>
    </source>
</evidence>
<keyword evidence="14" id="KW-1185">Reference proteome</keyword>
<feature type="domain" description="EGF-like" evidence="10">
    <location>
        <begin position="282"/>
        <end position="320"/>
    </location>
</feature>
<evidence type="ECO:0000256" key="6">
    <source>
        <dbReference type="ARBA" id="ARBA00047899"/>
    </source>
</evidence>
<evidence type="ECO:0000313" key="13">
    <source>
        <dbReference type="EMBL" id="CAK7350763.1"/>
    </source>
</evidence>
<dbReference type="GO" id="GO:0048544">
    <property type="term" value="P:recognition of pollen"/>
    <property type="evidence" value="ECO:0007669"/>
    <property type="project" value="InterPro"/>
</dbReference>
<comment type="function">
    <text evidence="1">Involved in sporophytic self-incompatibility system (the inability of flowering plants to achieve self-fertilization).</text>
</comment>
<feature type="signal peptide" evidence="9">
    <location>
        <begin position="1"/>
        <end position="22"/>
    </location>
</feature>
<dbReference type="Gene3D" id="2.10.25.10">
    <property type="entry name" value="Laminin"/>
    <property type="match status" value="1"/>
</dbReference>
<dbReference type="PROSITE" id="PS50948">
    <property type="entry name" value="PAN"/>
    <property type="match status" value="1"/>
</dbReference>
<sequence length="444" mass="49920">MEAGKLFLFFSLLMLQFSFCTSQDSIKTNQTIKDGDLLISKGNTFALGFFSPGSSSYRYLGIWFHRVPGKTVVWVANRNHPIIGSSGFLSINQYGNLVLFGNSDQEVPVWSTNVSMEVADDCVAELLDSGNLVLVQNGSKRVVWQSFDYPTNVLLPGMKIGLNLKTGFERSLTSWRSADDPGIGDVSARVNPNGSPQLFLYKGTKPSCRTPLWPWRGHGNRQRSLYNMSIVNDQDEKYCIYNIPDDSLVLIIMVEYSGIVKKLTWHESESSDGQWKEFRRNPQYRCDFYGWCGPNSICQPTDVNRFECACLPGFEPKYPRDWFLRDGSGGCVRKLLESSSVCEHGEGFVKVENLILPDTSAAVWVDMSMSRADCELECKTNCSCSAYASIEIPGQGDGCLTWYGELLDLKYDLTENYDLFVRVDAHELGTVFLLSDKSNRIILC</sequence>
<evidence type="ECO:0000259" key="12">
    <source>
        <dbReference type="PROSITE" id="PS50948"/>
    </source>
</evidence>
<evidence type="ECO:0000256" key="3">
    <source>
        <dbReference type="ARBA" id="ARBA00022729"/>
    </source>
</evidence>
<reference evidence="13 14" key="1">
    <citation type="submission" date="2024-01" db="EMBL/GenBank/DDBJ databases">
        <authorList>
            <person name="Waweru B."/>
        </authorList>
    </citation>
    <scope>NUCLEOTIDE SEQUENCE [LARGE SCALE GENOMIC DNA]</scope>
</reference>
<dbReference type="FunFam" id="2.90.10.10:FF:000005">
    <property type="entry name" value="G-type lectin S-receptor-like serine/threonine-protein kinase"/>
    <property type="match status" value="1"/>
</dbReference>
<comment type="catalytic activity">
    <reaction evidence="7">
        <text>L-seryl-[protein] + ATP = O-phospho-L-seryl-[protein] + ADP + H(+)</text>
        <dbReference type="Rhea" id="RHEA:17989"/>
        <dbReference type="Rhea" id="RHEA-COMP:9863"/>
        <dbReference type="Rhea" id="RHEA-COMP:11604"/>
        <dbReference type="ChEBI" id="CHEBI:15378"/>
        <dbReference type="ChEBI" id="CHEBI:29999"/>
        <dbReference type="ChEBI" id="CHEBI:30616"/>
        <dbReference type="ChEBI" id="CHEBI:83421"/>
        <dbReference type="ChEBI" id="CHEBI:456216"/>
        <dbReference type="EC" id="2.7.11.1"/>
    </reaction>
</comment>
<comment type="catalytic activity">
    <reaction evidence="6">
        <text>L-threonyl-[protein] + ATP = O-phospho-L-threonyl-[protein] + ADP + H(+)</text>
        <dbReference type="Rhea" id="RHEA:46608"/>
        <dbReference type="Rhea" id="RHEA-COMP:11060"/>
        <dbReference type="Rhea" id="RHEA-COMP:11605"/>
        <dbReference type="ChEBI" id="CHEBI:15378"/>
        <dbReference type="ChEBI" id="CHEBI:30013"/>
        <dbReference type="ChEBI" id="CHEBI:30616"/>
        <dbReference type="ChEBI" id="CHEBI:61977"/>
        <dbReference type="ChEBI" id="CHEBI:456216"/>
        <dbReference type="EC" id="2.7.11.1"/>
    </reaction>
</comment>
<evidence type="ECO:0000259" key="11">
    <source>
        <dbReference type="PROSITE" id="PS50927"/>
    </source>
</evidence>
<accession>A0AAV1SKH5</accession>
<dbReference type="Pfam" id="PF08276">
    <property type="entry name" value="PAN_2"/>
    <property type="match status" value="1"/>
</dbReference>
<comment type="caution">
    <text evidence="8">Lacks conserved residue(s) required for the propagation of feature annotation.</text>
</comment>
<dbReference type="SMART" id="SM00473">
    <property type="entry name" value="PAN_AP"/>
    <property type="match status" value="1"/>
</dbReference>
<dbReference type="SMART" id="SM00108">
    <property type="entry name" value="B_lectin"/>
    <property type="match status" value="1"/>
</dbReference>
<comment type="caution">
    <text evidence="13">The sequence shown here is derived from an EMBL/GenBank/DDBJ whole genome shotgun (WGS) entry which is preliminary data.</text>
</comment>
<dbReference type="InterPro" id="IPR003609">
    <property type="entry name" value="Pan_app"/>
</dbReference>
<dbReference type="GO" id="GO:0004674">
    <property type="term" value="F:protein serine/threonine kinase activity"/>
    <property type="evidence" value="ECO:0007669"/>
    <property type="project" value="UniProtKB-EC"/>
</dbReference>
<dbReference type="InterPro" id="IPR035446">
    <property type="entry name" value="SLSG/EP1"/>
</dbReference>
<dbReference type="PROSITE" id="PS50927">
    <property type="entry name" value="BULB_LECTIN"/>
    <property type="match status" value="1"/>
</dbReference>
<evidence type="ECO:0000256" key="5">
    <source>
        <dbReference type="ARBA" id="ARBA00023180"/>
    </source>
</evidence>
<dbReference type="PIRSF" id="PIRSF002686">
    <property type="entry name" value="SLG"/>
    <property type="match status" value="1"/>
</dbReference>
<keyword evidence="5" id="KW-0325">Glycoprotein</keyword>
<proteinExistence type="predicted"/>
<dbReference type="SUPFAM" id="SSF51110">
    <property type="entry name" value="alpha-D-mannose-specific plant lectins"/>
    <property type="match status" value="1"/>
</dbReference>
<dbReference type="InterPro" id="IPR000858">
    <property type="entry name" value="S_locus_glycoprot_dom"/>
</dbReference>
<feature type="domain" description="Apple" evidence="12">
    <location>
        <begin position="342"/>
        <end position="424"/>
    </location>
</feature>
<evidence type="ECO:0000256" key="1">
    <source>
        <dbReference type="ARBA" id="ARBA00003061"/>
    </source>
</evidence>
<evidence type="ECO:0000256" key="2">
    <source>
        <dbReference type="ARBA" id="ARBA00012513"/>
    </source>
</evidence>
<keyword evidence="4" id="KW-1015">Disulfide bond</keyword>
<dbReference type="InterPro" id="IPR001480">
    <property type="entry name" value="Bulb-type_lectin_dom"/>
</dbReference>
<dbReference type="AlphaFoldDB" id="A0AAV1SKH5"/>
<feature type="domain" description="Bulb-type lectin" evidence="11">
    <location>
        <begin position="23"/>
        <end position="147"/>
    </location>
</feature>
<dbReference type="EMBL" id="CAWUPB010001184">
    <property type="protein sequence ID" value="CAK7350763.1"/>
    <property type="molecule type" value="Genomic_DNA"/>
</dbReference>
<dbReference type="CDD" id="cd01098">
    <property type="entry name" value="PAN_AP_plant"/>
    <property type="match status" value="1"/>
</dbReference>
<dbReference type="InterPro" id="IPR000742">
    <property type="entry name" value="EGF"/>
</dbReference>
<dbReference type="InterPro" id="IPR036426">
    <property type="entry name" value="Bulb-type_lectin_dom_sf"/>
</dbReference>
<keyword evidence="8" id="KW-0245">EGF-like domain</keyword>
<keyword evidence="3 9" id="KW-0732">Signal</keyword>
<dbReference type="PANTHER" id="PTHR32444">
    <property type="entry name" value="BULB-TYPE LECTIN DOMAIN-CONTAINING PROTEIN"/>
    <property type="match status" value="1"/>
</dbReference>